<protein>
    <submittedName>
        <fullName evidence="1">Uncharacterized protein</fullName>
    </submittedName>
</protein>
<organism evidence="1 2">
    <name type="scientific">Aspergillus melleus</name>
    <dbReference type="NCBI Taxonomy" id="138277"/>
    <lineage>
        <taxon>Eukaryota</taxon>
        <taxon>Fungi</taxon>
        <taxon>Dikarya</taxon>
        <taxon>Ascomycota</taxon>
        <taxon>Pezizomycotina</taxon>
        <taxon>Eurotiomycetes</taxon>
        <taxon>Eurotiomycetidae</taxon>
        <taxon>Eurotiales</taxon>
        <taxon>Aspergillaceae</taxon>
        <taxon>Aspergillus</taxon>
        <taxon>Aspergillus subgen. Circumdati</taxon>
    </lineage>
</organism>
<dbReference type="Proteomes" id="UP001177260">
    <property type="component" value="Unassembled WGS sequence"/>
</dbReference>
<name>A0ACC3AM14_9EURO</name>
<reference evidence="1 2" key="1">
    <citation type="journal article" date="2023" name="ACS Omega">
        <title>Identification of the Neoaspergillic Acid Biosynthesis Gene Cluster by Establishing an In Vitro CRISPR-Ribonucleoprotein Genetic System in Aspergillus melleus.</title>
        <authorList>
            <person name="Yuan B."/>
            <person name="Grau M.F."/>
            <person name="Murata R.M."/>
            <person name="Torok T."/>
            <person name="Venkateswaran K."/>
            <person name="Stajich J.E."/>
            <person name="Wang C.C.C."/>
        </authorList>
    </citation>
    <scope>NUCLEOTIDE SEQUENCE [LARGE SCALE GENOMIC DNA]</scope>
    <source>
        <strain evidence="1 2">IMV 1140</strain>
    </source>
</reference>
<evidence type="ECO:0000313" key="2">
    <source>
        <dbReference type="Proteomes" id="UP001177260"/>
    </source>
</evidence>
<comment type="caution">
    <text evidence="1">The sequence shown here is derived from an EMBL/GenBank/DDBJ whole genome shotgun (WGS) entry which is preliminary data.</text>
</comment>
<accession>A0ACC3AM14</accession>
<sequence length="529" mass="57171">MKGFGLLSALLAPFVDAGSTTTVDLGYTIHQAEVESTPNELRYLSFTNIHYGTASRFQPPEAPTVNRTVQTAGPYNIQCPQGQPAWLSVASQPGESWTGVPPVTEEDLAPIDPSTSEDCLLLDVFVPESLFKARKSKKASVIVWIHGGGYVSGSKYTYTPTPNLIGTAQNEDKDVIFVPINYRLGLFGFLVDPDSDEVTRNLGLLDQQAALQWVRKYIHLFGGDPNDVTVMGESAGGGSVMYHLTSGDASTQSLFQRTIIQSPFAIDIPASQQKSTLEEVFERGNVSSLEQLKSLSTEELQIVNALVVGNAKPYGTFVFGPVIDAPNFPGYPPVLLKNGQYNKDVAITAGHNSNEGTLFASPFVSTDEEYTSLISSFYPGLSSTDLSTISGELYPHDFSGKYGYTDQTGRVASTIGDSLIICNAYFLGEAYSDGFRYEFSVPPAIHAGDLAYTFYMPGSSTAGVNTTLADIMQTYFVSFSTTGNPYSCGQEAESPADGMIQNFNISDVGLIKDTVSAERCGWWQKGAFL</sequence>
<keyword evidence="2" id="KW-1185">Reference proteome</keyword>
<dbReference type="EMBL" id="JAOPJF010000159">
    <property type="protein sequence ID" value="KAK1138350.1"/>
    <property type="molecule type" value="Genomic_DNA"/>
</dbReference>
<gene>
    <name evidence="1" type="ORF">N8T08_002685</name>
</gene>
<evidence type="ECO:0000313" key="1">
    <source>
        <dbReference type="EMBL" id="KAK1138350.1"/>
    </source>
</evidence>
<proteinExistence type="predicted"/>